<dbReference type="NCBIfam" id="TIGR02532">
    <property type="entry name" value="IV_pilin_GFxxxE"/>
    <property type="match status" value="1"/>
</dbReference>
<dbReference type="RefSeq" id="WP_343164999.1">
    <property type="nucleotide sequence ID" value="NZ_JBHRSV010000002.1"/>
</dbReference>
<dbReference type="EMBL" id="JBHRSV010000002">
    <property type="protein sequence ID" value="MFC2925376.1"/>
    <property type="molecule type" value="Genomic_DNA"/>
</dbReference>
<keyword evidence="3" id="KW-1185">Reference proteome</keyword>
<sequence length="115" mass="11945">MNRPGPKQGFTLIESIVALAIAAAGFASLYQLYATTANAERAATETVYAARLAESLLADPEADPDGDSRGYAWVIASSPSPGGAALETLTVTITAPSGRQIRVVTERASPPRETP</sequence>
<evidence type="ECO:0000256" key="1">
    <source>
        <dbReference type="SAM" id="Phobius"/>
    </source>
</evidence>
<keyword evidence="1" id="KW-0472">Membrane</keyword>
<feature type="transmembrane region" description="Helical" evidence="1">
    <location>
        <begin position="12"/>
        <end position="33"/>
    </location>
</feature>
<proteinExistence type="predicted"/>
<dbReference type="Pfam" id="PF07963">
    <property type="entry name" value="N_methyl"/>
    <property type="match status" value="1"/>
</dbReference>
<reference evidence="3" key="1">
    <citation type="journal article" date="2019" name="Int. J. Syst. Evol. Microbiol.">
        <title>The Global Catalogue of Microorganisms (GCM) 10K type strain sequencing project: providing services to taxonomists for standard genome sequencing and annotation.</title>
        <authorList>
            <consortium name="The Broad Institute Genomics Platform"/>
            <consortium name="The Broad Institute Genome Sequencing Center for Infectious Disease"/>
            <person name="Wu L."/>
            <person name="Ma J."/>
        </authorList>
    </citation>
    <scope>NUCLEOTIDE SEQUENCE [LARGE SCALE GENOMIC DNA]</scope>
    <source>
        <strain evidence="3">KCTC 52487</strain>
    </source>
</reference>
<comment type="caution">
    <text evidence="2">The sequence shown here is derived from an EMBL/GenBank/DDBJ whole genome shotgun (WGS) entry which is preliminary data.</text>
</comment>
<evidence type="ECO:0000313" key="2">
    <source>
        <dbReference type="EMBL" id="MFC2925376.1"/>
    </source>
</evidence>
<accession>A0ABV6ZVG0</accession>
<gene>
    <name evidence="2" type="ORF">ACFOOR_04580</name>
</gene>
<keyword evidence="1" id="KW-1133">Transmembrane helix</keyword>
<organism evidence="2 3">
    <name type="scientific">Hyphobacterium vulgare</name>
    <dbReference type="NCBI Taxonomy" id="1736751"/>
    <lineage>
        <taxon>Bacteria</taxon>
        <taxon>Pseudomonadati</taxon>
        <taxon>Pseudomonadota</taxon>
        <taxon>Alphaproteobacteria</taxon>
        <taxon>Maricaulales</taxon>
        <taxon>Maricaulaceae</taxon>
        <taxon>Hyphobacterium</taxon>
    </lineage>
</organism>
<protein>
    <submittedName>
        <fullName evidence="2">Prepilin-type N-terminal cleavage/methylation domain-containing protein</fullName>
    </submittedName>
</protein>
<name>A0ABV6ZVG0_9PROT</name>
<dbReference type="InterPro" id="IPR012902">
    <property type="entry name" value="N_methyl_site"/>
</dbReference>
<evidence type="ECO:0000313" key="3">
    <source>
        <dbReference type="Proteomes" id="UP001595379"/>
    </source>
</evidence>
<dbReference type="Proteomes" id="UP001595379">
    <property type="component" value="Unassembled WGS sequence"/>
</dbReference>
<keyword evidence="1" id="KW-0812">Transmembrane</keyword>